<dbReference type="OrthoDB" id="233363at2"/>
<reference evidence="3 4" key="1">
    <citation type="submission" date="2019-02" db="EMBL/GenBank/DDBJ databases">
        <title>Deep-cultivation of Planctomycetes and their phenomic and genomic characterization uncovers novel biology.</title>
        <authorList>
            <person name="Wiegand S."/>
            <person name="Jogler M."/>
            <person name="Boedeker C."/>
            <person name="Pinto D."/>
            <person name="Vollmers J."/>
            <person name="Rivas-Marin E."/>
            <person name="Kohn T."/>
            <person name="Peeters S.H."/>
            <person name="Heuer A."/>
            <person name="Rast P."/>
            <person name="Oberbeckmann S."/>
            <person name="Bunk B."/>
            <person name="Jeske O."/>
            <person name="Meyerdierks A."/>
            <person name="Storesund J.E."/>
            <person name="Kallscheuer N."/>
            <person name="Luecker S."/>
            <person name="Lage O.M."/>
            <person name="Pohl T."/>
            <person name="Merkel B.J."/>
            <person name="Hornburger P."/>
            <person name="Mueller R.-W."/>
            <person name="Bruemmer F."/>
            <person name="Labrenz M."/>
            <person name="Spormann A.M."/>
            <person name="Op den Camp H."/>
            <person name="Overmann J."/>
            <person name="Amann R."/>
            <person name="Jetten M.S.M."/>
            <person name="Mascher T."/>
            <person name="Medema M.H."/>
            <person name="Devos D.P."/>
            <person name="Kaster A.-K."/>
            <person name="Ovreas L."/>
            <person name="Rohde M."/>
            <person name="Galperin M.Y."/>
            <person name="Jogler C."/>
        </authorList>
    </citation>
    <scope>NUCLEOTIDE SEQUENCE [LARGE SCALE GENOMIC DNA]</scope>
    <source>
        <strain evidence="3 4">Pan216</strain>
    </source>
</reference>
<accession>A0A518BBR5</accession>
<dbReference type="Gene3D" id="2.40.420.20">
    <property type="match status" value="1"/>
</dbReference>
<keyword evidence="1" id="KW-0175">Coiled coil</keyword>
<gene>
    <name evidence="3" type="primary">yiaV_2</name>
    <name evidence="3" type="ORF">Pan216_53150</name>
</gene>
<evidence type="ECO:0000259" key="2">
    <source>
        <dbReference type="Pfam" id="PF25917"/>
    </source>
</evidence>
<dbReference type="GO" id="GO:0015562">
    <property type="term" value="F:efflux transmembrane transporter activity"/>
    <property type="evidence" value="ECO:0007669"/>
    <property type="project" value="TreeGrafter"/>
</dbReference>
<dbReference type="Gene3D" id="2.40.50.100">
    <property type="match status" value="1"/>
</dbReference>
<protein>
    <submittedName>
        <fullName evidence="3">Inner membrane protein YiaV</fullName>
    </submittedName>
</protein>
<keyword evidence="4" id="KW-1185">Reference proteome</keyword>
<evidence type="ECO:0000313" key="3">
    <source>
        <dbReference type="EMBL" id="QDU64425.1"/>
    </source>
</evidence>
<proteinExistence type="predicted"/>
<dbReference type="InterPro" id="IPR058625">
    <property type="entry name" value="MdtA-like_BSH"/>
</dbReference>
<dbReference type="Gene3D" id="1.10.287.470">
    <property type="entry name" value="Helix hairpin bin"/>
    <property type="match status" value="1"/>
</dbReference>
<feature type="domain" description="Multidrug resistance protein MdtA-like barrel-sandwich hybrid" evidence="2">
    <location>
        <begin position="76"/>
        <end position="260"/>
    </location>
</feature>
<evidence type="ECO:0000256" key="1">
    <source>
        <dbReference type="SAM" id="Coils"/>
    </source>
</evidence>
<feature type="coiled-coil region" evidence="1">
    <location>
        <begin position="192"/>
        <end position="226"/>
    </location>
</feature>
<dbReference type="Proteomes" id="UP000317093">
    <property type="component" value="Chromosome"/>
</dbReference>
<dbReference type="AlphaFoldDB" id="A0A518BBR5"/>
<dbReference type="PANTHER" id="PTHR30469:SF15">
    <property type="entry name" value="HLYD FAMILY OF SECRETION PROTEINS"/>
    <property type="match status" value="1"/>
</dbReference>
<dbReference type="GO" id="GO:1990281">
    <property type="term" value="C:efflux pump complex"/>
    <property type="evidence" value="ECO:0007669"/>
    <property type="project" value="TreeGrafter"/>
</dbReference>
<dbReference type="EMBL" id="CP036279">
    <property type="protein sequence ID" value="QDU64425.1"/>
    <property type="molecule type" value="Genomic_DNA"/>
</dbReference>
<dbReference type="SUPFAM" id="SSF111369">
    <property type="entry name" value="HlyD-like secretion proteins"/>
    <property type="match status" value="2"/>
</dbReference>
<sequence>MSERKPTGWLSTLLGAALPAVVLLAGVAGFWTLASLKAAPAREESVVADPLVETLEVEAAPSSFAIKLHGNVVPKRIVTLGAEVPGRVIHKSDECDVGNFITKGTLLLKIDPRPYELEIRRLRAELSQARVNRTRLDVEEANAKAMLEISEGDREIAARERERLELLFKRKAASESERDQSVSSFFKARNSVQSLTNELRLVDARREGLDAQIELIEARLELARIDLEHTTIHAPIDGVITEESVEENGFVQPGTKLAMIRDTSAVEIECQLRPEDLTWIWGSVDPGPDGQIEVDQLHEAPPISATVSYRVGSRTYTWNGELGKFLGAGFDQKTRTIPCLVEVAQPRSETSAGGPPMLIPGMFVSVELHVIPSTPLVRIPYVALKPGNVVWLVDDGALRVVQASVARIFEDHVFVRASDDGLQVGDRVVVSPLAVASDGIKVREQHRR</sequence>
<organism evidence="3 4">
    <name type="scientific">Kolteria novifilia</name>
    <dbReference type="NCBI Taxonomy" id="2527975"/>
    <lineage>
        <taxon>Bacteria</taxon>
        <taxon>Pseudomonadati</taxon>
        <taxon>Planctomycetota</taxon>
        <taxon>Planctomycetia</taxon>
        <taxon>Kolteriales</taxon>
        <taxon>Kolteriaceae</taxon>
        <taxon>Kolteria</taxon>
    </lineage>
</organism>
<name>A0A518BBR5_9BACT</name>
<dbReference type="RefSeq" id="WP_145262627.1">
    <property type="nucleotide sequence ID" value="NZ_CP036279.1"/>
</dbReference>
<evidence type="ECO:0000313" key="4">
    <source>
        <dbReference type="Proteomes" id="UP000317093"/>
    </source>
</evidence>
<dbReference type="Pfam" id="PF25917">
    <property type="entry name" value="BSH_RND"/>
    <property type="match status" value="1"/>
</dbReference>
<dbReference type="KEGG" id="knv:Pan216_53150"/>
<dbReference type="PANTHER" id="PTHR30469">
    <property type="entry name" value="MULTIDRUG RESISTANCE PROTEIN MDTA"/>
    <property type="match status" value="1"/>
</dbReference>
<dbReference type="Gene3D" id="2.40.30.170">
    <property type="match status" value="1"/>
</dbReference>